<evidence type="ECO:0000313" key="7">
    <source>
        <dbReference type="Proteomes" id="UP000654370"/>
    </source>
</evidence>
<dbReference type="GO" id="GO:0030688">
    <property type="term" value="C:preribosome, small subunit precursor"/>
    <property type="evidence" value="ECO:0007669"/>
    <property type="project" value="InterPro"/>
</dbReference>
<dbReference type="GO" id="GO:0005730">
    <property type="term" value="C:nucleolus"/>
    <property type="evidence" value="ECO:0007669"/>
    <property type="project" value="UniProtKB-SubCell"/>
</dbReference>
<comment type="caution">
    <text evidence="6">The sequence shown here is derived from an EMBL/GenBank/DDBJ whole genome shotgun (WGS) entry which is preliminary data.</text>
</comment>
<comment type="similarity">
    <text evidence="2">Belongs to the SLX9 family.</text>
</comment>
<feature type="region of interest" description="Disordered" evidence="5">
    <location>
        <begin position="1"/>
        <end position="20"/>
    </location>
</feature>
<accession>A0A8H7Q599</accession>
<reference evidence="6" key="1">
    <citation type="submission" date="2020-12" db="EMBL/GenBank/DDBJ databases">
        <title>Metabolic potential, ecology and presence of endohyphal bacteria is reflected in genomic diversity of Mucoromycotina.</title>
        <authorList>
            <person name="Muszewska A."/>
            <person name="Okrasinska A."/>
            <person name="Steczkiewicz K."/>
            <person name="Drgas O."/>
            <person name="Orlowska M."/>
            <person name="Perlinska-Lenart U."/>
            <person name="Aleksandrzak-Piekarczyk T."/>
            <person name="Szatraj K."/>
            <person name="Zielenkiewicz U."/>
            <person name="Pilsyk S."/>
            <person name="Malc E."/>
            <person name="Mieczkowski P."/>
            <person name="Kruszewska J.S."/>
            <person name="Biernat P."/>
            <person name="Pawlowska J."/>
        </authorList>
    </citation>
    <scope>NUCLEOTIDE SEQUENCE</scope>
    <source>
        <strain evidence="6">WA0000067209</strain>
    </source>
</reference>
<name>A0A8H7Q599_MORIS</name>
<dbReference type="GO" id="GO:0030686">
    <property type="term" value="C:90S preribosome"/>
    <property type="evidence" value="ECO:0007669"/>
    <property type="project" value="InterPro"/>
</dbReference>
<dbReference type="Pfam" id="PF15341">
    <property type="entry name" value="SLX9"/>
    <property type="match status" value="1"/>
</dbReference>
<keyword evidence="4" id="KW-0539">Nucleus</keyword>
<dbReference type="EMBL" id="JAEPQZ010000001">
    <property type="protein sequence ID" value="KAG2186138.1"/>
    <property type="molecule type" value="Genomic_DNA"/>
</dbReference>
<dbReference type="InterPro" id="IPR028160">
    <property type="entry name" value="Slx9-like"/>
</dbReference>
<evidence type="ECO:0000313" key="6">
    <source>
        <dbReference type="EMBL" id="KAG2186138.1"/>
    </source>
</evidence>
<dbReference type="AlphaFoldDB" id="A0A8H7Q599"/>
<feature type="region of interest" description="Disordered" evidence="5">
    <location>
        <begin position="111"/>
        <end position="145"/>
    </location>
</feature>
<feature type="region of interest" description="Disordered" evidence="5">
    <location>
        <begin position="33"/>
        <end position="58"/>
    </location>
</feature>
<keyword evidence="7" id="KW-1185">Reference proteome</keyword>
<feature type="compositionally biased region" description="Basic residues" evidence="5">
    <location>
        <begin position="1"/>
        <end position="11"/>
    </location>
</feature>
<gene>
    <name evidence="6" type="ORF">INT43_002576</name>
</gene>
<comment type="subcellular location">
    <subcellularLocation>
        <location evidence="1">Nucleus</location>
        <location evidence="1">Nucleolus</location>
    </subcellularLocation>
</comment>
<evidence type="ECO:0000256" key="4">
    <source>
        <dbReference type="ARBA" id="ARBA00023242"/>
    </source>
</evidence>
<protein>
    <recommendedName>
        <fullName evidence="3">Ribosome biogenesis protein SLX9</fullName>
    </recommendedName>
</protein>
<evidence type="ECO:0000256" key="3">
    <source>
        <dbReference type="ARBA" id="ARBA00021321"/>
    </source>
</evidence>
<feature type="compositionally biased region" description="Basic and acidic residues" evidence="5">
    <location>
        <begin position="33"/>
        <end position="49"/>
    </location>
</feature>
<sequence>MPKVTRTRTRLHKEAKPSVNDRKFAVKQKEVLERIETTHDEPKLLKTEAGEEEEEGLVSKRLKRKLRHDAWMQKLDQTYNKLDKQKKKKNKNSLAVDLKDFGSILSQIHSTNQPGEPFVRGTASAPAPINPLLNAKPKPTSKKARKAAEMQEILRFQNVLQHSAFKSNPIETIKQHVKNTYQ</sequence>
<proteinExistence type="inferred from homology"/>
<dbReference type="GO" id="GO:0000462">
    <property type="term" value="P:maturation of SSU-rRNA from tricistronic rRNA transcript (SSU-rRNA, 5.8S rRNA, LSU-rRNA)"/>
    <property type="evidence" value="ECO:0007669"/>
    <property type="project" value="InterPro"/>
</dbReference>
<dbReference type="PANTHER" id="PTHR31109:SF2">
    <property type="entry name" value="RIBOSOME BIOGENESIS PROTEIN SLX9 HOMOLOG"/>
    <property type="match status" value="1"/>
</dbReference>
<organism evidence="6 7">
    <name type="scientific">Mortierella isabellina</name>
    <name type="common">Filamentous fungus</name>
    <name type="synonym">Umbelopsis isabellina</name>
    <dbReference type="NCBI Taxonomy" id="91625"/>
    <lineage>
        <taxon>Eukaryota</taxon>
        <taxon>Fungi</taxon>
        <taxon>Fungi incertae sedis</taxon>
        <taxon>Mucoromycota</taxon>
        <taxon>Mucoromycotina</taxon>
        <taxon>Umbelopsidomycetes</taxon>
        <taxon>Umbelopsidales</taxon>
        <taxon>Umbelopsidaceae</taxon>
        <taxon>Umbelopsis</taxon>
    </lineage>
</organism>
<dbReference type="PANTHER" id="PTHR31109">
    <property type="entry name" value="PROTEIN FAM207A"/>
    <property type="match status" value="1"/>
</dbReference>
<evidence type="ECO:0000256" key="2">
    <source>
        <dbReference type="ARBA" id="ARBA00011022"/>
    </source>
</evidence>
<dbReference type="Proteomes" id="UP000654370">
    <property type="component" value="Unassembled WGS sequence"/>
</dbReference>
<evidence type="ECO:0000256" key="1">
    <source>
        <dbReference type="ARBA" id="ARBA00004604"/>
    </source>
</evidence>
<evidence type="ECO:0000256" key="5">
    <source>
        <dbReference type="SAM" id="MobiDB-lite"/>
    </source>
</evidence>
<dbReference type="OrthoDB" id="18703at2759"/>